<dbReference type="EMBL" id="NJBO01000003">
    <property type="protein sequence ID" value="TKJ43734.1"/>
    <property type="molecule type" value="Genomic_DNA"/>
</dbReference>
<feature type="domain" description="Alpha-D-phosphohexomutase alpha/beta/alpha" evidence="10">
    <location>
        <begin position="175"/>
        <end position="269"/>
    </location>
</feature>
<dbReference type="InterPro" id="IPR005845">
    <property type="entry name" value="A-D-PHexomutase_a/b/a-II"/>
</dbReference>
<dbReference type="Pfam" id="PF00408">
    <property type="entry name" value="PGM_PMM_IV"/>
    <property type="match status" value="1"/>
</dbReference>
<evidence type="ECO:0000259" key="11">
    <source>
        <dbReference type="Pfam" id="PF02880"/>
    </source>
</evidence>
<dbReference type="AlphaFoldDB" id="A0A532V942"/>
<evidence type="ECO:0000256" key="5">
    <source>
        <dbReference type="ARBA" id="ARBA00022842"/>
    </source>
</evidence>
<keyword evidence="6" id="KW-0413">Isomerase</keyword>
<dbReference type="Pfam" id="PF02878">
    <property type="entry name" value="PGM_PMM_I"/>
    <property type="match status" value="1"/>
</dbReference>
<evidence type="ECO:0000313" key="13">
    <source>
        <dbReference type="Proteomes" id="UP000317778"/>
    </source>
</evidence>
<comment type="similarity">
    <text evidence="2 7">Belongs to the phosphohexose mutase family.</text>
</comment>
<evidence type="ECO:0000256" key="6">
    <source>
        <dbReference type="ARBA" id="ARBA00023235"/>
    </source>
</evidence>
<dbReference type="GO" id="GO:0000287">
    <property type="term" value="F:magnesium ion binding"/>
    <property type="evidence" value="ECO:0007669"/>
    <property type="project" value="InterPro"/>
</dbReference>
<evidence type="ECO:0000256" key="3">
    <source>
        <dbReference type="ARBA" id="ARBA00022553"/>
    </source>
</evidence>
<sequence>MLPWVAGRILPSLTSPFRRAKIIQMVKFSVAGLRGVVGEDLKIGDFVGLSQAFARFMEAKEVLLARDARTSGAKIYDAVKLGLIRLGVKVLEANMVTTPTAVFGTRAFDADAGLVITASHNPADQNGLKFLQPGRFLLPARSEEFINFVKDKGPVSGGLNGGYERVNALDRHLAVLLELFGKDSKEPRLRVGLDPVNGAAGPEARMLLEELGCEVHAVNFEPNGRFGRGSEPVSENLQGLRSLVKEKGLDVGFAFDPDGDRLAFVDERGRAPGEEYTVPLSARWALERRKGDIVVNLSTSRLIEQVAEEAGVAVHRTPVGEAHVVDRLLEIEGCCGGEGNGGFILPSFNRTRDGLLAMAVLVQLKRKHGSLAEMVDALPTYHRHKEKFEMEWSERLAEMVSSFFPSARKDTRDGLWLSEGDFWLHLRPSNTEPVVRLILEADSRERADKILKRVRRVCVG</sequence>
<dbReference type="Pfam" id="PF02880">
    <property type="entry name" value="PGM_PMM_III"/>
    <property type="match status" value="1"/>
</dbReference>
<comment type="caution">
    <text evidence="12">The sequence shown here is derived from an EMBL/GenBank/DDBJ whole genome shotgun (WGS) entry which is preliminary data.</text>
</comment>
<comment type="cofactor">
    <cofactor evidence="1">
        <name>Mg(2+)</name>
        <dbReference type="ChEBI" id="CHEBI:18420"/>
    </cofactor>
</comment>
<gene>
    <name evidence="12" type="ORF">CEE36_03340</name>
</gene>
<dbReference type="InterPro" id="IPR005846">
    <property type="entry name" value="A-D-PHexomutase_a/b/a-III"/>
</dbReference>
<evidence type="ECO:0000313" key="12">
    <source>
        <dbReference type="EMBL" id="TKJ43734.1"/>
    </source>
</evidence>
<feature type="domain" description="Alpha-D-phosphohexomutase alpha/beta/alpha" evidence="11">
    <location>
        <begin position="279"/>
        <end position="379"/>
    </location>
</feature>
<proteinExistence type="inferred from homology"/>
<evidence type="ECO:0000259" key="8">
    <source>
        <dbReference type="Pfam" id="PF00408"/>
    </source>
</evidence>
<feature type="domain" description="Alpha-D-phosphohexomutase C-terminal" evidence="8">
    <location>
        <begin position="407"/>
        <end position="456"/>
    </location>
</feature>
<dbReference type="Proteomes" id="UP000317778">
    <property type="component" value="Unassembled WGS sequence"/>
</dbReference>
<dbReference type="PROSITE" id="PS00710">
    <property type="entry name" value="PGM_PMM"/>
    <property type="match status" value="1"/>
</dbReference>
<evidence type="ECO:0000256" key="7">
    <source>
        <dbReference type="RuleBase" id="RU004326"/>
    </source>
</evidence>
<feature type="domain" description="Alpha-D-phosphohexomutase alpha/beta/alpha" evidence="9">
    <location>
        <begin position="27"/>
        <end position="141"/>
    </location>
</feature>
<dbReference type="Gene3D" id="3.40.120.10">
    <property type="entry name" value="Alpha-D-Glucose-1,6-Bisphosphate, subunit A, domain 3"/>
    <property type="match status" value="3"/>
</dbReference>
<dbReference type="InterPro" id="IPR016066">
    <property type="entry name" value="A-D-PHexomutase_CS"/>
</dbReference>
<dbReference type="PANTHER" id="PTHR43771">
    <property type="entry name" value="PHOSPHOMANNOMUTASE"/>
    <property type="match status" value="1"/>
</dbReference>
<dbReference type="Pfam" id="PF02879">
    <property type="entry name" value="PGM_PMM_II"/>
    <property type="match status" value="1"/>
</dbReference>
<organism evidence="12 13">
    <name type="scientific">candidate division TA06 bacterium B3_TA06</name>
    <dbReference type="NCBI Taxonomy" id="2012487"/>
    <lineage>
        <taxon>Bacteria</taxon>
        <taxon>Bacteria division TA06</taxon>
    </lineage>
</organism>
<dbReference type="InterPro" id="IPR005843">
    <property type="entry name" value="A-D-PHexomutase_C"/>
</dbReference>
<dbReference type="InterPro" id="IPR005844">
    <property type="entry name" value="A-D-PHexomutase_a/b/a-I"/>
</dbReference>
<dbReference type="SUPFAM" id="SSF53738">
    <property type="entry name" value="Phosphoglucomutase, first 3 domains"/>
    <property type="match status" value="3"/>
</dbReference>
<keyword evidence="4 7" id="KW-0479">Metal-binding</keyword>
<keyword evidence="3" id="KW-0597">Phosphoprotein</keyword>
<evidence type="ECO:0000256" key="1">
    <source>
        <dbReference type="ARBA" id="ARBA00001946"/>
    </source>
</evidence>
<evidence type="ECO:0000256" key="2">
    <source>
        <dbReference type="ARBA" id="ARBA00010231"/>
    </source>
</evidence>
<evidence type="ECO:0000259" key="10">
    <source>
        <dbReference type="Pfam" id="PF02879"/>
    </source>
</evidence>
<reference evidence="12 13" key="1">
    <citation type="submission" date="2017-06" db="EMBL/GenBank/DDBJ databases">
        <title>Novel microbial phyla capable of carbon fixation and sulfur reduction in deep-sea sediments.</title>
        <authorList>
            <person name="Huang J."/>
            <person name="Baker B."/>
            <person name="Wang Y."/>
        </authorList>
    </citation>
    <scope>NUCLEOTIDE SEQUENCE [LARGE SCALE GENOMIC DNA]</scope>
    <source>
        <strain evidence="12">B3_TA06</strain>
    </source>
</reference>
<keyword evidence="5 7" id="KW-0460">Magnesium</keyword>
<accession>A0A532V942</accession>
<dbReference type="GO" id="GO:0016868">
    <property type="term" value="F:intramolecular phosphotransferase activity"/>
    <property type="evidence" value="ECO:0007669"/>
    <property type="project" value="InterPro"/>
</dbReference>
<dbReference type="InterPro" id="IPR036900">
    <property type="entry name" value="A-D-PHexomutase_C_sf"/>
</dbReference>
<dbReference type="InterPro" id="IPR016055">
    <property type="entry name" value="A-D-PHexomutase_a/b/a-I/II/III"/>
</dbReference>
<evidence type="ECO:0008006" key="14">
    <source>
        <dbReference type="Google" id="ProtNLM"/>
    </source>
</evidence>
<dbReference type="PANTHER" id="PTHR43771:SF1">
    <property type="entry name" value="PHOSPHOMANNOMUTASE"/>
    <property type="match status" value="1"/>
</dbReference>
<dbReference type="GO" id="GO:0005975">
    <property type="term" value="P:carbohydrate metabolic process"/>
    <property type="evidence" value="ECO:0007669"/>
    <property type="project" value="InterPro"/>
</dbReference>
<dbReference type="Gene3D" id="3.30.310.50">
    <property type="entry name" value="Alpha-D-phosphohexomutase, C-terminal domain"/>
    <property type="match status" value="1"/>
</dbReference>
<name>A0A532V942_UNCT6</name>
<dbReference type="SUPFAM" id="SSF55957">
    <property type="entry name" value="Phosphoglucomutase, C-terminal domain"/>
    <property type="match status" value="1"/>
</dbReference>
<dbReference type="PRINTS" id="PR00509">
    <property type="entry name" value="PGMPMM"/>
</dbReference>
<dbReference type="InterPro" id="IPR005841">
    <property type="entry name" value="Alpha-D-phosphohexomutase_SF"/>
</dbReference>
<evidence type="ECO:0000259" key="9">
    <source>
        <dbReference type="Pfam" id="PF02878"/>
    </source>
</evidence>
<evidence type="ECO:0000256" key="4">
    <source>
        <dbReference type="ARBA" id="ARBA00022723"/>
    </source>
</evidence>
<protein>
    <recommendedName>
        <fullName evidence="14">Phosphoglucosamine mutase</fullName>
    </recommendedName>
</protein>